<organism evidence="3 4">
    <name type="scientific">Discostella pseudostelligera</name>
    <dbReference type="NCBI Taxonomy" id="259834"/>
    <lineage>
        <taxon>Eukaryota</taxon>
        <taxon>Sar</taxon>
        <taxon>Stramenopiles</taxon>
        <taxon>Ochrophyta</taxon>
        <taxon>Bacillariophyta</taxon>
        <taxon>Coscinodiscophyceae</taxon>
        <taxon>Thalassiosirophycidae</taxon>
        <taxon>Stephanodiscales</taxon>
        <taxon>Stephanodiscaceae</taxon>
        <taxon>Discostella</taxon>
    </lineage>
</organism>
<comment type="similarity">
    <text evidence="1">Belongs to the IST1 family.</text>
</comment>
<evidence type="ECO:0000313" key="4">
    <source>
        <dbReference type="Proteomes" id="UP001530293"/>
    </source>
</evidence>
<keyword evidence="4" id="KW-1185">Reference proteome</keyword>
<comment type="caution">
    <text evidence="3">The sequence shown here is derived from an EMBL/GenBank/DDBJ whole genome shotgun (WGS) entry which is preliminary data.</text>
</comment>
<feature type="compositionally biased region" description="Acidic residues" evidence="2">
    <location>
        <begin position="251"/>
        <end position="265"/>
    </location>
</feature>
<protein>
    <recommendedName>
        <fullName evidence="5">IST1 homolog</fullName>
    </recommendedName>
</protein>
<evidence type="ECO:0008006" key="5">
    <source>
        <dbReference type="Google" id="ProtNLM"/>
    </source>
</evidence>
<feature type="compositionally biased region" description="Low complexity" evidence="2">
    <location>
        <begin position="370"/>
        <end position="383"/>
    </location>
</feature>
<dbReference type="Pfam" id="PF03398">
    <property type="entry name" value="Ist1"/>
    <property type="match status" value="1"/>
</dbReference>
<accession>A0ABD3M736</accession>
<dbReference type="Proteomes" id="UP001530293">
    <property type="component" value="Unassembled WGS sequence"/>
</dbReference>
<dbReference type="InterPro" id="IPR042277">
    <property type="entry name" value="IST1-like"/>
</dbReference>
<feature type="compositionally biased region" description="Gly residues" evidence="2">
    <location>
        <begin position="230"/>
        <end position="244"/>
    </location>
</feature>
<name>A0ABD3M736_9STRA</name>
<evidence type="ECO:0000256" key="1">
    <source>
        <dbReference type="ARBA" id="ARBA00005536"/>
    </source>
</evidence>
<reference evidence="3 4" key="1">
    <citation type="submission" date="2024-10" db="EMBL/GenBank/DDBJ databases">
        <title>Updated reference genomes for cyclostephanoid diatoms.</title>
        <authorList>
            <person name="Roberts W.R."/>
            <person name="Alverson A.J."/>
        </authorList>
    </citation>
    <scope>NUCLEOTIDE SEQUENCE [LARGE SCALE GENOMIC DNA]</scope>
    <source>
        <strain evidence="3 4">AJA232-27</strain>
    </source>
</reference>
<dbReference type="PANTHER" id="PTHR12161">
    <property type="entry name" value="IST1 FAMILY MEMBER"/>
    <property type="match status" value="1"/>
</dbReference>
<evidence type="ECO:0000313" key="3">
    <source>
        <dbReference type="EMBL" id="KAL3759880.1"/>
    </source>
</evidence>
<dbReference type="InterPro" id="IPR005061">
    <property type="entry name" value="Ist1"/>
</dbReference>
<proteinExistence type="inferred from homology"/>
<feature type="region of interest" description="Disordered" evidence="2">
    <location>
        <begin position="218"/>
        <end position="282"/>
    </location>
</feature>
<dbReference type="FunFam" id="1.20.1260.60:FF:000002">
    <property type="entry name" value="Vacuolar protein sorting-associated protein IST1"/>
    <property type="match status" value="1"/>
</dbReference>
<gene>
    <name evidence="3" type="ORF">ACHAWU_007624</name>
</gene>
<feature type="region of interest" description="Disordered" evidence="2">
    <location>
        <begin position="362"/>
        <end position="403"/>
    </location>
</feature>
<dbReference type="AlphaFoldDB" id="A0ABD3M736"/>
<dbReference type="Gene3D" id="1.20.1260.60">
    <property type="entry name" value="Vacuolar protein sorting-associated protein Ist1"/>
    <property type="match status" value="1"/>
</dbReference>
<dbReference type="PANTHER" id="PTHR12161:SF5">
    <property type="entry name" value="IST1 HOMOLOG"/>
    <property type="match status" value="1"/>
</dbReference>
<evidence type="ECO:0000256" key="2">
    <source>
        <dbReference type="SAM" id="MobiDB-lite"/>
    </source>
</evidence>
<sequence>MDHIDKVLQRGYNPSKLKPQLKMAITRLNISSNKKSALMKQQIREIATMLSDNPPREEKARIRAEALIRDDNTIEAYEILALHCELLSERIHLISHSKRCPHDLASCVSTLIWASNIVDIPELQVIRTQFRYKFGKGFDLNATLNMNGVVNARVAEKLSVHPPSAYEVQMYLEKIAEEQEVDWKPKQKLNGDGIVEPMGAPSGYSVPTHGGSGLFPDNYNDVDEEESRMGSGGGGGGGGGGGDIVGRQNEDYDNDVDYYDDEDDGYGGLVGPSAPPPPISPMTVNTFRIPEAPRSNINEGKSWATVNTTNTAPTMASTAVASASMTLPPAYVPVLPVPSSSHAQASNKYTANYGRQEWGEANEEELHRSGGCNDINNGNNDNHGGNGNTQNAKEEEDNEEELRNTVLIDEALKLTDSFEQLIAKFERLNEKKK</sequence>
<dbReference type="EMBL" id="JALLBG020000196">
    <property type="protein sequence ID" value="KAL3759880.1"/>
    <property type="molecule type" value="Genomic_DNA"/>
</dbReference>